<evidence type="ECO:0000313" key="5">
    <source>
        <dbReference type="EMBL" id="TLS67536.1"/>
    </source>
</evidence>
<dbReference type="PANTHER" id="PTHR37482:SF1">
    <property type="entry name" value="OUTER MEMBRANE PROTEIN ASSEMBLY FACTOR BAME"/>
    <property type="match status" value="1"/>
</dbReference>
<proteinExistence type="predicted"/>
<dbReference type="InterPro" id="IPR026592">
    <property type="entry name" value="BamE"/>
</dbReference>
<dbReference type="InterPro" id="IPR037873">
    <property type="entry name" value="BamE-like"/>
</dbReference>
<keyword evidence="3" id="KW-0998">Cell outer membrane</keyword>
<dbReference type="PANTHER" id="PTHR37482">
    <property type="entry name" value="OUTER MEMBRANE PROTEIN ASSEMBLY FACTOR BAME"/>
    <property type="match status" value="1"/>
</dbReference>
<protein>
    <submittedName>
        <fullName evidence="5">Outer membrane protein assembly factor BamE</fullName>
    </submittedName>
</protein>
<dbReference type="PROSITE" id="PS51257">
    <property type="entry name" value="PROKAR_LIPOPROTEIN"/>
    <property type="match status" value="1"/>
</dbReference>
<evidence type="ECO:0000256" key="1">
    <source>
        <dbReference type="ARBA" id="ARBA00022729"/>
    </source>
</evidence>
<organism evidence="5 6">
    <name type="scientific">Mariprofundus erugo</name>
    <dbReference type="NCBI Taxonomy" id="2528639"/>
    <lineage>
        <taxon>Bacteria</taxon>
        <taxon>Pseudomonadati</taxon>
        <taxon>Pseudomonadota</taxon>
        <taxon>Candidatius Mariprofundia</taxon>
        <taxon>Mariprofundales</taxon>
        <taxon>Mariprofundaceae</taxon>
        <taxon>Mariprofundus</taxon>
    </lineage>
</organism>
<evidence type="ECO:0000256" key="3">
    <source>
        <dbReference type="ARBA" id="ARBA00023237"/>
    </source>
</evidence>
<comment type="caution">
    <text evidence="5">The sequence shown here is derived from an EMBL/GenBank/DDBJ whole genome shotgun (WGS) entry which is preliminary data.</text>
</comment>
<dbReference type="GO" id="GO:0030674">
    <property type="term" value="F:protein-macromolecule adaptor activity"/>
    <property type="evidence" value="ECO:0007669"/>
    <property type="project" value="TreeGrafter"/>
</dbReference>
<gene>
    <name evidence="5" type="ORF">FEF65_06355</name>
</gene>
<name>A0A5R9GMA9_9PROT</name>
<keyword evidence="1" id="KW-0732">Signal</keyword>
<dbReference type="AlphaFoldDB" id="A0A5R9GMA9"/>
<dbReference type="Gene3D" id="3.30.1450.10">
    <property type="match status" value="1"/>
</dbReference>
<dbReference type="EMBL" id="VBRY01000005">
    <property type="protein sequence ID" value="TLS67536.1"/>
    <property type="molecule type" value="Genomic_DNA"/>
</dbReference>
<dbReference type="Proteomes" id="UP000306585">
    <property type="component" value="Unassembled WGS sequence"/>
</dbReference>
<dbReference type="Pfam" id="PF04355">
    <property type="entry name" value="BamE"/>
    <property type="match status" value="1"/>
</dbReference>
<keyword evidence="6" id="KW-1185">Reference proteome</keyword>
<dbReference type="GO" id="GO:1990063">
    <property type="term" value="C:Bam protein complex"/>
    <property type="evidence" value="ECO:0007669"/>
    <property type="project" value="TreeGrafter"/>
</dbReference>
<feature type="domain" description="Outer membrane protein assembly factor BamE" evidence="4">
    <location>
        <begin position="24"/>
        <end position="94"/>
    </location>
</feature>
<keyword evidence="2" id="KW-0472">Membrane</keyword>
<evidence type="ECO:0000313" key="6">
    <source>
        <dbReference type="Proteomes" id="UP000306585"/>
    </source>
</evidence>
<evidence type="ECO:0000259" key="4">
    <source>
        <dbReference type="Pfam" id="PF04355"/>
    </source>
</evidence>
<dbReference type="GO" id="GO:0043165">
    <property type="term" value="P:Gram-negative-bacterium-type cell outer membrane assembly"/>
    <property type="evidence" value="ECO:0007669"/>
    <property type="project" value="TreeGrafter"/>
</dbReference>
<dbReference type="GO" id="GO:0051205">
    <property type="term" value="P:protein insertion into membrane"/>
    <property type="evidence" value="ECO:0007669"/>
    <property type="project" value="TreeGrafter"/>
</dbReference>
<sequence>MHASRIAILILLLAGCTAEPIHQGNRLEVGKVDRIQKGDTKFHIEQILGAPTLNDAMHPDRAVYYEEYEDKDSGKLIKRRVEIHYDDAKRVTDIERFGFDKQVQKSE</sequence>
<reference evidence="5 6" key="1">
    <citation type="journal article" date="2019" name="Appl. Environ. Microbiol.">
        <title>Environmental Evidence and Genomic Insight of Iron-oxidizing Bacteria Preference Towards More Corrosion Resistant Stainless Steel at Higher Salinities.</title>
        <authorList>
            <person name="Garrison C.E."/>
            <person name="Price K.A."/>
            <person name="Field E.K."/>
        </authorList>
    </citation>
    <scope>NUCLEOTIDE SEQUENCE [LARGE SCALE GENOMIC DNA]</scope>
    <source>
        <strain evidence="5 6">P3</strain>
    </source>
</reference>
<dbReference type="RefSeq" id="WP_138238970.1">
    <property type="nucleotide sequence ID" value="NZ_VBRY01000005.1"/>
</dbReference>
<accession>A0A5R9GMA9</accession>
<evidence type="ECO:0000256" key="2">
    <source>
        <dbReference type="ARBA" id="ARBA00023136"/>
    </source>
</evidence>
<dbReference type="InterPro" id="IPR007450">
    <property type="entry name" value="BamE_dom"/>
</dbReference>